<sequence length="172" mass="19719">MGFCPLIRRGLNYFVKVDLRKGIMIVSNDHKWAKRTTGLRVSYKKCDVLPSFSIKVGKRHRTKTALDSGASHFCTIRTSVLDKWEKADKEFKACKAFDDSIEDNAPLFDTAIHKRRVKAYKCEFAIKSFKVDDAVITDDPSGTTSVGEEIFHKAVIAFDPWHRKIIFQPYDK</sequence>
<dbReference type="AlphaFoldDB" id="A0A9R1CYB9"/>
<organism evidence="1 2">
    <name type="scientific">Prevotella lacticifex</name>
    <dbReference type="NCBI Taxonomy" id="2854755"/>
    <lineage>
        <taxon>Bacteria</taxon>
        <taxon>Pseudomonadati</taxon>
        <taxon>Bacteroidota</taxon>
        <taxon>Bacteroidia</taxon>
        <taxon>Bacteroidales</taxon>
        <taxon>Prevotellaceae</taxon>
        <taxon>Prevotella</taxon>
    </lineage>
</organism>
<evidence type="ECO:0000313" key="1">
    <source>
        <dbReference type="EMBL" id="GJG59674.1"/>
    </source>
</evidence>
<evidence type="ECO:0000313" key="2">
    <source>
        <dbReference type="Proteomes" id="UP000825483"/>
    </source>
</evidence>
<name>A0A9R1CYB9_9BACT</name>
<dbReference type="EMBL" id="BPUB01000002">
    <property type="protein sequence ID" value="GJG59674.1"/>
    <property type="molecule type" value="Genomic_DNA"/>
</dbReference>
<proteinExistence type="predicted"/>
<keyword evidence="2" id="KW-1185">Reference proteome</keyword>
<dbReference type="Proteomes" id="UP000825483">
    <property type="component" value="Unassembled WGS sequence"/>
</dbReference>
<protein>
    <submittedName>
        <fullName evidence="1">Uncharacterized protein</fullName>
    </submittedName>
</protein>
<reference evidence="1" key="1">
    <citation type="journal article" date="2022" name="Int. J. Syst. Evol. Microbiol.">
        <title>Prevotella lacticifex sp. nov., isolated from the rumen of cows.</title>
        <authorList>
            <person name="Shinkai T."/>
            <person name="Ikeyama N."/>
            <person name="Kumagai M."/>
            <person name="Ohmori H."/>
            <person name="Sakamoto M."/>
            <person name="Ohkuma M."/>
            <person name="Mitsumori M."/>
        </authorList>
    </citation>
    <scope>NUCLEOTIDE SEQUENCE</scope>
    <source>
        <strain evidence="1">R5076</strain>
    </source>
</reference>
<accession>A0A9R1CYB9</accession>
<gene>
    <name evidence="1" type="ORF">PRLR5076_25250</name>
</gene>
<comment type="caution">
    <text evidence="1">The sequence shown here is derived from an EMBL/GenBank/DDBJ whole genome shotgun (WGS) entry which is preliminary data.</text>
</comment>